<evidence type="ECO:0000259" key="2">
    <source>
        <dbReference type="PROSITE" id="PS51387"/>
    </source>
</evidence>
<evidence type="ECO:0000256" key="1">
    <source>
        <dbReference type="ARBA" id="ARBA00008000"/>
    </source>
</evidence>
<dbReference type="EMBL" id="BARV01038605">
    <property type="protein sequence ID" value="GAI49166.1"/>
    <property type="molecule type" value="Genomic_DNA"/>
</dbReference>
<protein>
    <recommendedName>
        <fullName evidence="2">FAD-binding PCMH-type domain-containing protein</fullName>
    </recommendedName>
</protein>
<feature type="non-terminal residue" evidence="3">
    <location>
        <position position="139"/>
    </location>
</feature>
<dbReference type="InterPro" id="IPR016166">
    <property type="entry name" value="FAD-bd_PCMH"/>
</dbReference>
<dbReference type="GO" id="GO:1903457">
    <property type="term" value="P:lactate catabolic process"/>
    <property type="evidence" value="ECO:0007669"/>
    <property type="project" value="TreeGrafter"/>
</dbReference>
<dbReference type="PANTHER" id="PTHR11748:SF111">
    <property type="entry name" value="D-LACTATE DEHYDROGENASE, MITOCHONDRIAL-RELATED"/>
    <property type="match status" value="1"/>
</dbReference>
<name>X1Q336_9ZZZZ</name>
<dbReference type="GO" id="GO:0004458">
    <property type="term" value="F:D-lactate dehydrogenase (cytochrome) activity"/>
    <property type="evidence" value="ECO:0007669"/>
    <property type="project" value="TreeGrafter"/>
</dbReference>
<gene>
    <name evidence="3" type="ORF">S06H3_59423</name>
</gene>
<dbReference type="InterPro" id="IPR036318">
    <property type="entry name" value="FAD-bd_PCMH-like_sf"/>
</dbReference>
<feature type="domain" description="FAD-binding PCMH-type" evidence="2">
    <location>
        <begin position="1"/>
        <end position="139"/>
    </location>
</feature>
<accession>X1Q336</accession>
<proteinExistence type="inferred from homology"/>
<comment type="similarity">
    <text evidence="1">Belongs to the FAD-binding oxidoreductase/transferase type 4 family.</text>
</comment>
<dbReference type="Gene3D" id="3.30.465.10">
    <property type="match status" value="1"/>
</dbReference>
<dbReference type="PANTHER" id="PTHR11748">
    <property type="entry name" value="D-LACTATE DEHYDROGENASE"/>
    <property type="match status" value="1"/>
</dbReference>
<sequence length="139" mass="15879">MPDYAVKPKDAQEVQRVIKFANEHLLPVVPISSWVHFHGATIPKQGGIILDLTRMNRILEVDEVNRRVRMEAGVTWGQITSELEKQGFRIMMPLLPHPLRSAVTDCLEREVPTNTVYDYGEPLQSMEVIWPTGEIFRTG</sequence>
<evidence type="ECO:0000313" key="3">
    <source>
        <dbReference type="EMBL" id="GAI49166.1"/>
    </source>
</evidence>
<reference evidence="3" key="1">
    <citation type="journal article" date="2014" name="Front. Microbiol.">
        <title>High frequency of phylogenetically diverse reductive dehalogenase-homologous genes in deep subseafloor sedimentary metagenomes.</title>
        <authorList>
            <person name="Kawai M."/>
            <person name="Futagami T."/>
            <person name="Toyoda A."/>
            <person name="Takaki Y."/>
            <person name="Nishi S."/>
            <person name="Hori S."/>
            <person name="Arai W."/>
            <person name="Tsubouchi T."/>
            <person name="Morono Y."/>
            <person name="Uchiyama I."/>
            <person name="Ito T."/>
            <person name="Fujiyama A."/>
            <person name="Inagaki F."/>
            <person name="Takami H."/>
        </authorList>
    </citation>
    <scope>NUCLEOTIDE SEQUENCE</scope>
    <source>
        <strain evidence="3">Expedition CK06-06</strain>
    </source>
</reference>
<dbReference type="AlphaFoldDB" id="X1Q336"/>
<dbReference type="PROSITE" id="PS51387">
    <property type="entry name" value="FAD_PCMH"/>
    <property type="match status" value="1"/>
</dbReference>
<dbReference type="InterPro" id="IPR016169">
    <property type="entry name" value="FAD-bd_PCMH_sub2"/>
</dbReference>
<dbReference type="SUPFAM" id="SSF56176">
    <property type="entry name" value="FAD-binding/transporter-associated domain-like"/>
    <property type="match status" value="1"/>
</dbReference>
<dbReference type="GO" id="GO:0071949">
    <property type="term" value="F:FAD binding"/>
    <property type="evidence" value="ECO:0007669"/>
    <property type="project" value="InterPro"/>
</dbReference>
<dbReference type="GO" id="GO:0008720">
    <property type="term" value="F:D-lactate dehydrogenase (NAD+) activity"/>
    <property type="evidence" value="ECO:0007669"/>
    <property type="project" value="TreeGrafter"/>
</dbReference>
<dbReference type="Pfam" id="PF01565">
    <property type="entry name" value="FAD_binding_4"/>
    <property type="match status" value="1"/>
</dbReference>
<comment type="caution">
    <text evidence="3">The sequence shown here is derived from an EMBL/GenBank/DDBJ whole genome shotgun (WGS) entry which is preliminary data.</text>
</comment>
<organism evidence="3">
    <name type="scientific">marine sediment metagenome</name>
    <dbReference type="NCBI Taxonomy" id="412755"/>
    <lineage>
        <taxon>unclassified sequences</taxon>
        <taxon>metagenomes</taxon>
        <taxon>ecological metagenomes</taxon>
    </lineage>
</organism>
<dbReference type="InterPro" id="IPR006094">
    <property type="entry name" value="Oxid_FAD_bind_N"/>
</dbReference>